<feature type="region of interest" description="Disordered" evidence="2">
    <location>
        <begin position="97"/>
        <end position="141"/>
    </location>
</feature>
<feature type="region of interest" description="Disordered" evidence="2">
    <location>
        <begin position="748"/>
        <end position="782"/>
    </location>
</feature>
<feature type="region of interest" description="Disordered" evidence="2">
    <location>
        <begin position="1039"/>
        <end position="1075"/>
    </location>
</feature>
<dbReference type="GO" id="GO:0032065">
    <property type="term" value="P:maintenance of protein location in cell cortex"/>
    <property type="evidence" value="ECO:0007669"/>
    <property type="project" value="InterPro"/>
</dbReference>
<feature type="region of interest" description="Disordered" evidence="2">
    <location>
        <begin position="533"/>
        <end position="561"/>
    </location>
</feature>
<feature type="region of interest" description="Disordered" evidence="2">
    <location>
        <begin position="307"/>
        <end position="351"/>
    </location>
</feature>
<sequence length="1666" mass="182449">MESPVSSKRNSLSQESKNTRRNLQHQLDETGKGLNRIMDMAQPLLEHQKHLEAQLQAYDLGKDVENQPTVLTHRLDHLQRESDAVLTEFGVNRSSIRATYKDSKQSDSAPNRPQDSSILSPTRMAQSARRARQNMAQGTRPHDIEFATEIGNKLVAEVRAQQQLLAEKDDRIRELLVQLEKRERGFENMQTEVKTALSQAERLKSVNWDLEVALHKADSEVSDLRESEARQAGEAKRLNALIDTKTEQLDAQLATEARLREQLATQESAHTAALADLRGDKDAVKRELEETQNRLDAMAAELEEHQKLSRLRDQNRSPTKQTLENIDSEEEPTTPDRSPRMSPIKGTPSRNVTLEAETLKGSLLSSHRMLQHSRQTAQKEKAEKIELRRQLKEALDELEELKQMHASMMPRRRFMRGPGETERTRPRSGRTVDSKRLTTETIISEEDAGWIEADGSDSDRGIEPDESVYSMPASRVNFSRDGFAFESDLDESSSSPHRQQPDGRRRVLGTHALMSASQVFASSRPLFAELEGKSMAGSSTHSPETVRGASGSNSNTPSKFSMASHADMVDAGTMTTAPWRHTPKHEPITTQFVYEDPANEPDTPRALKSTLTFIQEDPSNAPDLPGTPKASAGPELAFVHERPEDFPSAPTRDISEWRSPQILSPKPVRSLASSAMLPPLRKSEDGFATPLPAISSIKQSAVSGSPLRQSPTKSVASAEGVKEEDRAEQASESVLAKRVIAPLRRKSASLQSLKSRASRESLASSRQATPPPMPSTPMPLLPLPVFETFDRSASPALNKIMVDRGSQPDPVQSSDWHLQNYLAGPAGPQRQFFVYPDAPQPVVESTGRHKPETSNAGIQANSEEFVWRPRTTTTDAKVQATSTSTNAAILARPEQTSTSVQARAETTSAGTDAERKSTTSVEVQATIMSKDVATCMTPEAERFREEHTGMSPKAKRFFGVDVDSKGIQVSTTPSALTAARDTVDTHVIGVTADTVQSSAPKSYFAKHDFSKVAAQVTHPATNGHGAPDSPTLAFEDRDGKLQQAQESARRAASPFANAPPLRASPLPKGSDGGSISSDVAVGEARLRELLRKETELVASQQAIAQLTREKAALLEKPLPAQPPILSSKPASSGKTASSLVSFGHPLERTVDHLRVKGLSAAVEDNDNASDTSCWTPPTANSDAEEESGSDLPFSPYSVHRGKSARESPTAKAERILGKSPEASPMSSKYVSDTMRASQEDVRSGHVMAPPAKPSTARDTLRSRQQSISAERHSGHVALSPTTNDFGSHQGRMTNGDRRSVVRSHSHQSVSSFSTCGSEANARFFASNYQQPNEAAVDADGLDSQTMNAVKRTMIGMSLYKYMRRPGWQGLSDKRHQRFFWLNPYTQTLYWSAFNPVNAPENAVIKSTPVVGLYTEADYNPLPPGIQQRTICIETPTRLLKVTAISSSDHEDWMRALDHLINGSPTSKQQDSIMADFDASPTKKQAQPQEKPQQPLQQPQTHMTAAETPTSTEESSSSTQPFDSQRTVRAHPSRGVGRSTSMNTLGTSISSHVSSIFRSPNRQMTSQKGKYKAGSTPFKKPASRERRPSVQAQSTCASSMHRASRESSVSSLYRLQHGQETGGIGGSGISMDDLADEGLENVRSCCGGKHDVGMLCRRPSSAMSNHR</sequence>
<dbReference type="PANTHER" id="PTHR28190:SF2">
    <property type="entry name" value="MIGRATION PROTEIN, PUTATIVE (AFU_ORTHOLOGUE AFUA_2G07730)-RELATED"/>
    <property type="match status" value="1"/>
</dbReference>
<protein>
    <recommendedName>
        <fullName evidence="3">Pleckstrin homology domain-containing protein</fullName>
    </recommendedName>
</protein>
<dbReference type="GO" id="GO:0005543">
    <property type="term" value="F:phospholipid binding"/>
    <property type="evidence" value="ECO:0007669"/>
    <property type="project" value="InterPro"/>
</dbReference>
<feature type="region of interest" description="Disordered" evidence="2">
    <location>
        <begin position="1161"/>
        <end position="1298"/>
    </location>
</feature>
<feature type="region of interest" description="Disordered" evidence="2">
    <location>
        <begin position="1477"/>
        <end position="1606"/>
    </location>
</feature>
<organism evidence="4 5">
    <name type="scientific">Protomyces lactucae-debilis</name>
    <dbReference type="NCBI Taxonomy" id="2754530"/>
    <lineage>
        <taxon>Eukaryota</taxon>
        <taxon>Fungi</taxon>
        <taxon>Dikarya</taxon>
        <taxon>Ascomycota</taxon>
        <taxon>Taphrinomycotina</taxon>
        <taxon>Taphrinomycetes</taxon>
        <taxon>Taphrinales</taxon>
        <taxon>Protomycetaceae</taxon>
        <taxon>Protomyces</taxon>
    </lineage>
</organism>
<evidence type="ECO:0000259" key="3">
    <source>
        <dbReference type="Pfam" id="PF12814"/>
    </source>
</evidence>
<dbReference type="GeneID" id="63788350"/>
<feature type="compositionally biased region" description="Polar residues" evidence="2">
    <location>
        <begin position="894"/>
        <end position="910"/>
    </location>
</feature>
<name>A0A1Y2FM35_PROLT</name>
<feature type="compositionally biased region" description="Pro residues" evidence="2">
    <location>
        <begin position="769"/>
        <end position="782"/>
    </location>
</feature>
<dbReference type="InterPro" id="IPR053005">
    <property type="entry name" value="Nuclear_Pos-Cytoskel_Interact"/>
</dbReference>
<dbReference type="SUPFAM" id="SSF50729">
    <property type="entry name" value="PH domain-like"/>
    <property type="match status" value="1"/>
</dbReference>
<feature type="compositionally biased region" description="Polar residues" evidence="2">
    <location>
        <begin position="700"/>
        <end position="715"/>
    </location>
</feature>
<accession>A0A1Y2FM35</accession>
<feature type="compositionally biased region" description="Polar residues" evidence="2">
    <location>
        <begin position="1279"/>
        <end position="1292"/>
    </location>
</feature>
<feature type="compositionally biased region" description="Low complexity" evidence="2">
    <location>
        <begin position="1547"/>
        <end position="1558"/>
    </location>
</feature>
<keyword evidence="1" id="KW-0175">Coiled coil</keyword>
<feature type="compositionally biased region" description="Polar residues" evidence="2">
    <location>
        <begin position="1"/>
        <end position="16"/>
    </location>
</feature>
<feature type="compositionally biased region" description="Polar residues" evidence="2">
    <location>
        <begin position="550"/>
        <end position="561"/>
    </location>
</feature>
<feature type="compositionally biased region" description="Polar residues" evidence="2">
    <location>
        <begin position="1168"/>
        <end position="1181"/>
    </location>
</feature>
<dbReference type="GO" id="GO:0005938">
    <property type="term" value="C:cell cortex"/>
    <property type="evidence" value="ECO:0007669"/>
    <property type="project" value="InterPro"/>
</dbReference>
<feature type="domain" description="Pleckstrin homology" evidence="3">
    <location>
        <begin position="1345"/>
        <end position="1460"/>
    </location>
</feature>
<feature type="compositionally biased region" description="Polar residues" evidence="2">
    <location>
        <begin position="1224"/>
        <end position="1236"/>
    </location>
</feature>
<dbReference type="GO" id="GO:0000226">
    <property type="term" value="P:microtubule cytoskeleton organization"/>
    <property type="evidence" value="ECO:0007669"/>
    <property type="project" value="TreeGrafter"/>
</dbReference>
<dbReference type="Pfam" id="PF12814">
    <property type="entry name" value="Mcp5_PH"/>
    <property type="match status" value="1"/>
</dbReference>
<dbReference type="Proteomes" id="UP000193685">
    <property type="component" value="Unassembled WGS sequence"/>
</dbReference>
<gene>
    <name evidence="4" type="ORF">BCR37DRAFT_398068</name>
</gene>
<dbReference type="PANTHER" id="PTHR28190">
    <property type="entry name" value="NUCLEAR MIGRATION PROTEIN NUM1"/>
    <property type="match status" value="1"/>
</dbReference>
<feature type="coiled-coil region" evidence="1">
    <location>
        <begin position="1089"/>
        <end position="1116"/>
    </location>
</feature>
<dbReference type="OrthoDB" id="2149224at2759"/>
<proteinExistence type="predicted"/>
<feature type="compositionally biased region" description="Polar residues" evidence="2">
    <location>
        <begin position="316"/>
        <end position="325"/>
    </location>
</feature>
<feature type="compositionally biased region" description="Low complexity" evidence="2">
    <location>
        <begin position="1481"/>
        <end position="1518"/>
    </location>
</feature>
<reference evidence="4 5" key="1">
    <citation type="submission" date="2016-07" db="EMBL/GenBank/DDBJ databases">
        <title>Pervasive Adenine N6-methylation of Active Genes in Fungi.</title>
        <authorList>
            <consortium name="DOE Joint Genome Institute"/>
            <person name="Mondo S.J."/>
            <person name="Dannebaum R.O."/>
            <person name="Kuo R.C."/>
            <person name="Labutti K."/>
            <person name="Haridas S."/>
            <person name="Kuo A."/>
            <person name="Salamov A."/>
            <person name="Ahrendt S.R."/>
            <person name="Lipzen A."/>
            <person name="Sullivan W."/>
            <person name="Andreopoulos W.B."/>
            <person name="Clum A."/>
            <person name="Lindquist E."/>
            <person name="Daum C."/>
            <person name="Ramamoorthy G.K."/>
            <person name="Gryganskyi A."/>
            <person name="Culley D."/>
            <person name="Magnuson J.K."/>
            <person name="James T.Y."/>
            <person name="O'Malley M.A."/>
            <person name="Stajich J.E."/>
            <person name="Spatafora J.W."/>
            <person name="Visel A."/>
            <person name="Grigoriev I.V."/>
        </authorList>
    </citation>
    <scope>NUCLEOTIDE SEQUENCE [LARGE SCALE GENOMIC DNA]</scope>
    <source>
        <strain evidence="4 5">12-1054</strain>
    </source>
</reference>
<evidence type="ECO:0000256" key="1">
    <source>
        <dbReference type="SAM" id="Coils"/>
    </source>
</evidence>
<dbReference type="InterPro" id="IPR024774">
    <property type="entry name" value="PH_dom-Mcp5-type"/>
</dbReference>
<feature type="compositionally biased region" description="Polar residues" evidence="2">
    <location>
        <begin position="1537"/>
        <end position="1546"/>
    </location>
</feature>
<dbReference type="STRING" id="56484.A0A1Y2FM35"/>
<evidence type="ECO:0000256" key="2">
    <source>
        <dbReference type="SAM" id="MobiDB-lite"/>
    </source>
</evidence>
<evidence type="ECO:0000313" key="5">
    <source>
        <dbReference type="Proteomes" id="UP000193685"/>
    </source>
</evidence>
<dbReference type="OMA" id="LHHAHRM"/>
<feature type="compositionally biased region" description="Polar residues" evidence="2">
    <location>
        <begin position="106"/>
        <end position="125"/>
    </location>
</feature>
<feature type="compositionally biased region" description="Basic and acidic residues" evidence="2">
    <location>
        <begin position="720"/>
        <end position="729"/>
    </location>
</feature>
<feature type="region of interest" description="Disordered" evidence="2">
    <location>
        <begin position="887"/>
        <end position="919"/>
    </location>
</feature>
<feature type="region of interest" description="Disordered" evidence="2">
    <location>
        <begin position="700"/>
        <end position="733"/>
    </location>
</feature>
<feature type="compositionally biased region" description="Low complexity" evidence="2">
    <location>
        <begin position="1042"/>
        <end position="1053"/>
    </location>
</feature>
<dbReference type="RefSeq" id="XP_040726130.1">
    <property type="nucleotide sequence ID" value="XM_040871751.1"/>
</dbReference>
<dbReference type="GO" id="GO:0015631">
    <property type="term" value="F:tubulin binding"/>
    <property type="evidence" value="ECO:0007669"/>
    <property type="project" value="TreeGrafter"/>
</dbReference>
<feature type="coiled-coil region" evidence="1">
    <location>
        <begin position="370"/>
        <end position="408"/>
    </location>
</feature>
<dbReference type="EMBL" id="MCFI01000007">
    <property type="protein sequence ID" value="ORY83835.1"/>
    <property type="molecule type" value="Genomic_DNA"/>
</dbReference>
<feature type="compositionally biased region" description="Low complexity" evidence="2">
    <location>
        <begin position="752"/>
        <end position="766"/>
    </location>
</feature>
<evidence type="ECO:0000313" key="4">
    <source>
        <dbReference type="EMBL" id="ORY83835.1"/>
    </source>
</evidence>
<feature type="region of interest" description="Disordered" evidence="2">
    <location>
        <begin position="1"/>
        <end position="26"/>
    </location>
</feature>
<dbReference type="GO" id="GO:0005739">
    <property type="term" value="C:mitochondrion"/>
    <property type="evidence" value="ECO:0007669"/>
    <property type="project" value="TreeGrafter"/>
</dbReference>
<comment type="caution">
    <text evidence="4">The sequence shown here is derived from an EMBL/GenBank/DDBJ whole genome shotgun (WGS) entry which is preliminary data.</text>
</comment>
<keyword evidence="5" id="KW-1185">Reference proteome</keyword>